<accession>A0AA87MLW4</accession>
<feature type="non-terminal residue" evidence="1">
    <location>
        <position position="145"/>
    </location>
</feature>
<dbReference type="EMBL" id="AKWM02000084">
    <property type="protein sequence ID" value="EKR98120.1"/>
    <property type="molecule type" value="Genomic_DNA"/>
</dbReference>
<evidence type="ECO:0000313" key="2">
    <source>
        <dbReference type="Proteomes" id="UP000001343"/>
    </source>
</evidence>
<name>A0AA87MLW4_9LEPT</name>
<sequence length="145" mass="15983">MGLKIILCITFFSYNLLTGAESPVSEKREQQYKVEYAENLNKKEVFLRKPPFCPQSLNVDTDVGTTTTANYSYDVSFPLSAKTTFPTGNGDPDFVSRTYSDGMGRNIYTVKSTSNGNFAITGRLVYDGTGKVVRKGQSSWATSGE</sequence>
<evidence type="ECO:0000313" key="1">
    <source>
        <dbReference type="EMBL" id="EKR98120.1"/>
    </source>
</evidence>
<comment type="caution">
    <text evidence="1">The sequence shown here is derived from an EMBL/GenBank/DDBJ whole genome shotgun (WGS) entry which is preliminary data.</text>
</comment>
<organism evidence="1 2">
    <name type="scientific">Leptospira mayottensis 200901122</name>
    <dbReference type="NCBI Taxonomy" id="1193010"/>
    <lineage>
        <taxon>Bacteria</taxon>
        <taxon>Pseudomonadati</taxon>
        <taxon>Spirochaetota</taxon>
        <taxon>Spirochaetia</taxon>
        <taxon>Leptospirales</taxon>
        <taxon>Leptospiraceae</taxon>
        <taxon>Leptospira</taxon>
    </lineage>
</organism>
<dbReference type="AlphaFoldDB" id="A0AA87MLW4"/>
<dbReference type="Proteomes" id="UP000001343">
    <property type="component" value="Unassembled WGS sequence"/>
</dbReference>
<reference evidence="1 2" key="1">
    <citation type="journal article" date="2014" name="Int. J. Syst. Evol. Microbiol.">
        <title>Leptospira mayottensis sp. nov., a pathogenic species of the genus Leptospira isolated from humans.</title>
        <authorList>
            <person name="Bourhy P."/>
            <person name="Collet L."/>
            <person name="Brisse S."/>
            <person name="Picardeau M."/>
        </authorList>
    </citation>
    <scope>NUCLEOTIDE SEQUENCE [LARGE SCALE GENOMIC DNA]</scope>
    <source>
        <strain evidence="1 2">200901122</strain>
    </source>
</reference>
<gene>
    <name evidence="1" type="ORF">LEP1GSC125_1594</name>
</gene>
<protein>
    <submittedName>
        <fullName evidence="1">Uncharacterized protein</fullName>
    </submittedName>
</protein>
<proteinExistence type="predicted"/>